<keyword evidence="2" id="KW-1185">Reference proteome</keyword>
<dbReference type="EMBL" id="JBHLXH010000001">
    <property type="protein sequence ID" value="MFC0222435.1"/>
    <property type="molecule type" value="Genomic_DNA"/>
</dbReference>
<evidence type="ECO:0000313" key="2">
    <source>
        <dbReference type="Proteomes" id="UP001589698"/>
    </source>
</evidence>
<reference evidence="1 2" key="1">
    <citation type="submission" date="2024-09" db="EMBL/GenBank/DDBJ databases">
        <authorList>
            <person name="Sun Q."/>
            <person name="Mori K."/>
        </authorList>
    </citation>
    <scope>NUCLEOTIDE SEQUENCE [LARGE SCALE GENOMIC DNA]</scope>
    <source>
        <strain evidence="1 2">CCM 8654</strain>
    </source>
</reference>
<organism evidence="1 2">
    <name type="scientific">Nocardioides zeicaulis</name>
    <dbReference type="NCBI Taxonomy" id="1776857"/>
    <lineage>
        <taxon>Bacteria</taxon>
        <taxon>Bacillati</taxon>
        <taxon>Actinomycetota</taxon>
        <taxon>Actinomycetes</taxon>
        <taxon>Propionibacteriales</taxon>
        <taxon>Nocardioidaceae</taxon>
        <taxon>Nocardioides</taxon>
    </lineage>
</organism>
<proteinExistence type="predicted"/>
<sequence>MINIAAPSFTRRLDSSEISSVGITHLIYGADIEEERAETIVEELSSIAGVRLCRVEAIDDALCHIHGLDTTLNIFEWAELEAFAQSMRGIVAIDLTSLEHRIWAPFVKALVIAGPEIVALYAEPNDYRRSEELPGVYDLSTTRGIEPLPGFAHLSRRSDDEGHFAPLLGFEGARLGHVIDQEEVEVSRTDPIVGSPGFRPEYPTYTYLENRDFLESGRMYSRVELARASCPFEAYEALSRIHQRYGMKHLRVAPIGTKPHALGAVLFAIANPALVELIYDHPVRSKGRTRGSRGVYVYEVSGFVNWVNS</sequence>
<gene>
    <name evidence="1" type="ORF">ACFFJG_08080</name>
</gene>
<name>A0ABV6E0C7_9ACTN</name>
<dbReference type="RefSeq" id="WP_378518087.1">
    <property type="nucleotide sequence ID" value="NZ_CBCSDI010000019.1"/>
</dbReference>
<protein>
    <submittedName>
        <fullName evidence="1">Uncharacterized protein</fullName>
    </submittedName>
</protein>
<evidence type="ECO:0000313" key="1">
    <source>
        <dbReference type="EMBL" id="MFC0222435.1"/>
    </source>
</evidence>
<accession>A0ABV6E0C7</accession>
<dbReference type="Proteomes" id="UP001589698">
    <property type="component" value="Unassembled WGS sequence"/>
</dbReference>
<comment type="caution">
    <text evidence="1">The sequence shown here is derived from an EMBL/GenBank/DDBJ whole genome shotgun (WGS) entry which is preliminary data.</text>
</comment>